<evidence type="ECO:0000256" key="1">
    <source>
        <dbReference type="SAM" id="MobiDB-lite"/>
    </source>
</evidence>
<sequence>MRLRTASLLAQELRPRTFQLTTCQILSRPIHQTKKERARSGRGQRTTGRSKGDRNPSKRDKGTREVGETKAGKPTRAGNVAPNVHTVLPGPTTARRPDKVRVLTALPGQQKARRPLRWSWLELHGETFEMQGGPQPEAPRGSRRLQERRMPRRCLNHWRERNWTQR</sequence>
<reference evidence="2" key="2">
    <citation type="submission" date="2021-02" db="EMBL/GenBank/DDBJ databases">
        <authorList>
            <person name="Kimball J.A."/>
            <person name="Haas M.W."/>
            <person name="Macchietto M."/>
            <person name="Kono T."/>
            <person name="Duquette J."/>
            <person name="Shao M."/>
        </authorList>
    </citation>
    <scope>NUCLEOTIDE SEQUENCE</scope>
    <source>
        <tissue evidence="2">Fresh leaf tissue</tissue>
    </source>
</reference>
<evidence type="ECO:0000313" key="3">
    <source>
        <dbReference type="Proteomes" id="UP000729402"/>
    </source>
</evidence>
<reference evidence="2" key="1">
    <citation type="journal article" date="2021" name="bioRxiv">
        <title>Whole Genome Assembly and Annotation of Northern Wild Rice, Zizania palustris L., Supports a Whole Genome Duplication in the Zizania Genus.</title>
        <authorList>
            <person name="Haas M."/>
            <person name="Kono T."/>
            <person name="Macchietto M."/>
            <person name="Millas R."/>
            <person name="McGilp L."/>
            <person name="Shao M."/>
            <person name="Duquette J."/>
            <person name="Hirsch C.N."/>
            <person name="Kimball J."/>
        </authorList>
    </citation>
    <scope>NUCLEOTIDE SEQUENCE</scope>
    <source>
        <tissue evidence="2">Fresh leaf tissue</tissue>
    </source>
</reference>
<gene>
    <name evidence="2" type="ORF">GUJ93_ZPchr0006g45835</name>
</gene>
<name>A0A8J5VKN1_ZIZPA</name>
<evidence type="ECO:0000313" key="2">
    <source>
        <dbReference type="EMBL" id="KAG8070725.1"/>
    </source>
</evidence>
<proteinExistence type="predicted"/>
<dbReference type="EMBL" id="JAAALK010000283">
    <property type="protein sequence ID" value="KAG8070725.1"/>
    <property type="molecule type" value="Genomic_DNA"/>
</dbReference>
<dbReference type="Proteomes" id="UP000729402">
    <property type="component" value="Unassembled WGS sequence"/>
</dbReference>
<protein>
    <submittedName>
        <fullName evidence="2">Uncharacterized protein</fullName>
    </submittedName>
</protein>
<feature type="compositionally biased region" description="Basic and acidic residues" evidence="1">
    <location>
        <begin position="50"/>
        <end position="71"/>
    </location>
</feature>
<organism evidence="2 3">
    <name type="scientific">Zizania palustris</name>
    <name type="common">Northern wild rice</name>
    <dbReference type="NCBI Taxonomy" id="103762"/>
    <lineage>
        <taxon>Eukaryota</taxon>
        <taxon>Viridiplantae</taxon>
        <taxon>Streptophyta</taxon>
        <taxon>Embryophyta</taxon>
        <taxon>Tracheophyta</taxon>
        <taxon>Spermatophyta</taxon>
        <taxon>Magnoliopsida</taxon>
        <taxon>Liliopsida</taxon>
        <taxon>Poales</taxon>
        <taxon>Poaceae</taxon>
        <taxon>BOP clade</taxon>
        <taxon>Oryzoideae</taxon>
        <taxon>Oryzeae</taxon>
        <taxon>Zizaniinae</taxon>
        <taxon>Zizania</taxon>
    </lineage>
</organism>
<comment type="caution">
    <text evidence="2">The sequence shown here is derived from an EMBL/GenBank/DDBJ whole genome shotgun (WGS) entry which is preliminary data.</text>
</comment>
<feature type="region of interest" description="Disordered" evidence="1">
    <location>
        <begin position="29"/>
        <end position="99"/>
    </location>
</feature>
<dbReference type="AlphaFoldDB" id="A0A8J5VKN1"/>
<keyword evidence="3" id="KW-1185">Reference proteome</keyword>
<accession>A0A8J5VKN1</accession>
<feature type="region of interest" description="Disordered" evidence="1">
    <location>
        <begin position="129"/>
        <end position="148"/>
    </location>
</feature>